<evidence type="ECO:0000256" key="6">
    <source>
        <dbReference type="ARBA" id="ARBA00022695"/>
    </source>
</evidence>
<evidence type="ECO:0000256" key="7">
    <source>
        <dbReference type="ARBA" id="ARBA00022705"/>
    </source>
</evidence>
<evidence type="ECO:0000256" key="13">
    <source>
        <dbReference type="ARBA" id="ARBA00023239"/>
    </source>
</evidence>
<evidence type="ECO:0000256" key="14">
    <source>
        <dbReference type="ARBA" id="ARBA00023242"/>
    </source>
</evidence>
<comment type="function">
    <text evidence="17">DNA polymerase that functions in several pathways of DNA repair. Involved in base excision repair (BER) responsible for repair of lesions that give rise to abasic (AP) sites in DNA. Also contributes to DNA double-strand break repair by non-homologous end joining and homologous recombination. Has both template-dependent and template-independent (terminal transferase) DNA polymerase activities. Has also a 5'-deoxyribose-5-phosphate lyase (dRP lyase) activity.</text>
</comment>
<dbReference type="Pfam" id="PF14791">
    <property type="entry name" value="DNA_pol_B_thumb"/>
    <property type="match status" value="1"/>
</dbReference>
<dbReference type="InterPro" id="IPR002008">
    <property type="entry name" value="DNA_pol_X_beta-like"/>
</dbReference>
<dbReference type="Gene3D" id="1.10.150.20">
    <property type="entry name" value="5' to 3' exonuclease, C-terminal subdomain"/>
    <property type="match status" value="1"/>
</dbReference>
<dbReference type="PANTHER" id="PTHR11276">
    <property type="entry name" value="DNA POLYMERASE TYPE-X FAMILY MEMBER"/>
    <property type="match status" value="1"/>
</dbReference>
<dbReference type="InterPro" id="IPR037160">
    <property type="entry name" value="DNA_Pol_thumb_sf"/>
</dbReference>
<sequence>MFKGFRAEIIGTGIPRAQQQLIVKSINDRGGTASVRTIQKTQSELPQKSPPPTHIVTTLHSKVQVLAALALDALPPDCRVVFPEFVSRSIAAGKVLLESTFSFSEEQSLLQLKHKSQSQQEIIRVYDDGEISDTPTETLIESVEDLPEHKLLPSELDIVEPTTPQKLLSAKSFSHIYTPANNESDFSENDDSDDSMMNSKSSKPQLYNRSKSNIPKNIVIPDSLLRYMNAPTSTAGNRNQHITDEFERLVKRAEAEGNQWRTRAYKRAVKILSSLDKRVMNVDDVKGIAGIGSSMREKIAEILKTGYSLKAHTIPEKFGPIEKFKKIYGVGPKVAEKWFAKGYRTLDDVKIKANLTRDQQIGLKYYDDFLQRIPRSECIIISNLVTDAVKKMNPNLICRMMGSFARGSESCGDVDFMVTDPNDNGSPDDELLGKIVLILSESKFIIESLGSSAFQDKDRVWHGVCKLPTPNALSRRIDILIVPYSELGAATIYFTGNEEFNRGIRLLARKTGYSLSQKGLFKKGTDGSKTLVASRTEQEIFDILGVPWKPAEER</sequence>
<proteinExistence type="inferred from homology"/>
<dbReference type="InterPro" id="IPR029398">
    <property type="entry name" value="PolB_thumb"/>
</dbReference>
<keyword evidence="14 17" id="KW-0539">Nucleus</keyword>
<dbReference type="Gene3D" id="3.30.210.10">
    <property type="entry name" value="DNA polymerase, thumb domain"/>
    <property type="match status" value="1"/>
</dbReference>
<dbReference type="EC" id="2.7.7.7" evidence="17"/>
<dbReference type="Pfam" id="PF14792">
    <property type="entry name" value="DNA_pol_B_palm"/>
    <property type="match status" value="1"/>
</dbReference>
<dbReference type="InterPro" id="IPR018944">
    <property type="entry name" value="DNA_pol_lambd_fingers_domain"/>
</dbReference>
<gene>
    <name evidence="20" type="ORF">HK100_002779</name>
</gene>
<dbReference type="InterPro" id="IPR028207">
    <property type="entry name" value="DNA_pol_B_palm_palm"/>
</dbReference>
<dbReference type="GO" id="GO:0003887">
    <property type="term" value="F:DNA-directed DNA polymerase activity"/>
    <property type="evidence" value="ECO:0007669"/>
    <property type="project" value="UniProtKB-UniRule"/>
</dbReference>
<keyword evidence="6 17" id="KW-0548">Nucleotidyltransferase</keyword>
<evidence type="ECO:0000256" key="15">
    <source>
        <dbReference type="ARBA" id="ARBA00049244"/>
    </source>
</evidence>
<keyword evidence="5 17" id="KW-0808">Transferase</keyword>
<dbReference type="EMBL" id="JADGJH010001659">
    <property type="protein sequence ID" value="KAJ3111173.1"/>
    <property type="molecule type" value="Genomic_DNA"/>
</dbReference>
<comment type="similarity">
    <text evidence="3 17">Belongs to the DNA polymerase type-X family.</text>
</comment>
<evidence type="ECO:0000259" key="19">
    <source>
        <dbReference type="PROSITE" id="PS50172"/>
    </source>
</evidence>
<evidence type="ECO:0000256" key="3">
    <source>
        <dbReference type="ARBA" id="ARBA00008323"/>
    </source>
</evidence>
<dbReference type="InterPro" id="IPR002054">
    <property type="entry name" value="DNA-dir_DNA_pol_X"/>
</dbReference>
<dbReference type="PROSITE" id="PS50172">
    <property type="entry name" value="BRCT"/>
    <property type="match status" value="1"/>
</dbReference>
<comment type="cofactor">
    <cofactor evidence="1">
        <name>Mn(2+)</name>
        <dbReference type="ChEBI" id="CHEBI:29035"/>
    </cofactor>
</comment>
<dbReference type="GO" id="GO:0006303">
    <property type="term" value="P:double-strand break repair via nonhomologous end joining"/>
    <property type="evidence" value="ECO:0007669"/>
    <property type="project" value="TreeGrafter"/>
</dbReference>
<dbReference type="GO" id="GO:0016829">
    <property type="term" value="F:lyase activity"/>
    <property type="evidence" value="ECO:0007669"/>
    <property type="project" value="UniProtKB-KW"/>
</dbReference>
<keyword evidence="11" id="KW-0238">DNA-binding</keyword>
<evidence type="ECO:0000256" key="4">
    <source>
        <dbReference type="ARBA" id="ARBA00022634"/>
    </source>
</evidence>
<dbReference type="Proteomes" id="UP001211907">
    <property type="component" value="Unassembled WGS sequence"/>
</dbReference>
<keyword evidence="4" id="KW-0237">DNA synthesis</keyword>
<keyword evidence="21" id="KW-1185">Reference proteome</keyword>
<dbReference type="SUPFAM" id="SSF81585">
    <property type="entry name" value="PsbU/PolX domain-like"/>
    <property type="match status" value="1"/>
</dbReference>
<dbReference type="InterPro" id="IPR019843">
    <property type="entry name" value="DNA_pol-X_BS"/>
</dbReference>
<evidence type="ECO:0000313" key="20">
    <source>
        <dbReference type="EMBL" id="KAJ3111173.1"/>
    </source>
</evidence>
<evidence type="ECO:0000313" key="21">
    <source>
        <dbReference type="Proteomes" id="UP001211907"/>
    </source>
</evidence>
<evidence type="ECO:0000256" key="1">
    <source>
        <dbReference type="ARBA" id="ARBA00001936"/>
    </source>
</evidence>
<accession>A0AAD5SUW1</accession>
<dbReference type="CDD" id="cd00141">
    <property type="entry name" value="NT_POLXc"/>
    <property type="match status" value="1"/>
</dbReference>
<evidence type="ECO:0000256" key="10">
    <source>
        <dbReference type="ARBA" id="ARBA00022932"/>
    </source>
</evidence>
<dbReference type="Pfam" id="PF14716">
    <property type="entry name" value="HHH_8"/>
    <property type="match status" value="1"/>
</dbReference>
<evidence type="ECO:0000256" key="2">
    <source>
        <dbReference type="ARBA" id="ARBA00004123"/>
    </source>
</evidence>
<dbReference type="SMART" id="SM00483">
    <property type="entry name" value="POLXc"/>
    <property type="match status" value="1"/>
</dbReference>
<evidence type="ECO:0000256" key="9">
    <source>
        <dbReference type="ARBA" id="ARBA00022763"/>
    </source>
</evidence>
<comment type="subcellular location">
    <subcellularLocation>
        <location evidence="2 17">Nucleus</location>
    </subcellularLocation>
</comment>
<dbReference type="GO" id="GO:0003677">
    <property type="term" value="F:DNA binding"/>
    <property type="evidence" value="ECO:0007669"/>
    <property type="project" value="UniProtKB-UniRule"/>
</dbReference>
<dbReference type="SUPFAM" id="SSF81301">
    <property type="entry name" value="Nucleotidyltransferase"/>
    <property type="match status" value="1"/>
</dbReference>
<evidence type="ECO:0000256" key="11">
    <source>
        <dbReference type="ARBA" id="ARBA00023125"/>
    </source>
</evidence>
<keyword evidence="9 17" id="KW-0227">DNA damage</keyword>
<keyword evidence="12 17" id="KW-0234">DNA repair</keyword>
<dbReference type="GO" id="GO:0046872">
    <property type="term" value="F:metal ion binding"/>
    <property type="evidence" value="ECO:0007669"/>
    <property type="project" value="UniProtKB-UniRule"/>
</dbReference>
<dbReference type="Gene3D" id="1.10.150.110">
    <property type="entry name" value="DNA polymerase beta, N-terminal domain-like"/>
    <property type="match status" value="1"/>
</dbReference>
<evidence type="ECO:0000256" key="5">
    <source>
        <dbReference type="ARBA" id="ARBA00022679"/>
    </source>
</evidence>
<dbReference type="Gene3D" id="3.30.460.10">
    <property type="entry name" value="Beta Polymerase, domain 2"/>
    <property type="match status" value="1"/>
</dbReference>
<dbReference type="PRINTS" id="PR00869">
    <property type="entry name" value="DNAPOLX"/>
</dbReference>
<dbReference type="InterPro" id="IPR010996">
    <property type="entry name" value="HHH_MUS81"/>
</dbReference>
<dbReference type="SUPFAM" id="SSF47802">
    <property type="entry name" value="DNA polymerase beta, N-terminal domain-like"/>
    <property type="match status" value="1"/>
</dbReference>
<dbReference type="InterPro" id="IPR036420">
    <property type="entry name" value="BRCT_dom_sf"/>
</dbReference>
<feature type="active site" description="Nucleophile; Schiff-base intermediate with DNA; for 5'-dRP lyase activity" evidence="16">
    <location>
        <position position="298"/>
    </location>
</feature>
<evidence type="ECO:0000256" key="17">
    <source>
        <dbReference type="RuleBase" id="RU366014"/>
    </source>
</evidence>
<dbReference type="PRINTS" id="PR00870">
    <property type="entry name" value="DNAPOLXBETA"/>
</dbReference>
<reference evidence="20" key="1">
    <citation type="submission" date="2020-05" db="EMBL/GenBank/DDBJ databases">
        <title>Phylogenomic resolution of chytrid fungi.</title>
        <authorList>
            <person name="Stajich J.E."/>
            <person name="Amses K."/>
            <person name="Simmons R."/>
            <person name="Seto K."/>
            <person name="Myers J."/>
            <person name="Bonds A."/>
            <person name="Quandt C.A."/>
            <person name="Barry K."/>
            <person name="Liu P."/>
            <person name="Grigoriev I."/>
            <person name="Longcore J.E."/>
            <person name="James T.Y."/>
        </authorList>
    </citation>
    <scope>NUCLEOTIDE SEQUENCE</scope>
    <source>
        <strain evidence="20">JEL0513</strain>
    </source>
</reference>
<evidence type="ECO:0000256" key="8">
    <source>
        <dbReference type="ARBA" id="ARBA00022723"/>
    </source>
</evidence>
<dbReference type="PANTHER" id="PTHR11276:SF28">
    <property type="entry name" value="DNA POLYMERASE LAMBDA"/>
    <property type="match status" value="1"/>
</dbReference>
<dbReference type="Gene3D" id="3.40.50.10190">
    <property type="entry name" value="BRCT domain"/>
    <property type="match status" value="1"/>
</dbReference>
<evidence type="ECO:0000256" key="16">
    <source>
        <dbReference type="PIRSR" id="PIRSR622312-50"/>
    </source>
</evidence>
<dbReference type="PROSITE" id="PS00522">
    <property type="entry name" value="DNA_POLYMERASE_X"/>
    <property type="match status" value="1"/>
</dbReference>
<dbReference type="GO" id="GO:0005634">
    <property type="term" value="C:nucleus"/>
    <property type="evidence" value="ECO:0007669"/>
    <property type="project" value="UniProtKB-SubCell"/>
</dbReference>
<dbReference type="InterPro" id="IPR027421">
    <property type="entry name" value="DNA_pol_lamdba_lyase_dom_sf"/>
</dbReference>
<organism evidence="20 21">
    <name type="scientific">Physocladia obscura</name>
    <dbReference type="NCBI Taxonomy" id="109957"/>
    <lineage>
        <taxon>Eukaryota</taxon>
        <taxon>Fungi</taxon>
        <taxon>Fungi incertae sedis</taxon>
        <taxon>Chytridiomycota</taxon>
        <taxon>Chytridiomycota incertae sedis</taxon>
        <taxon>Chytridiomycetes</taxon>
        <taxon>Chytridiales</taxon>
        <taxon>Chytriomycetaceae</taxon>
        <taxon>Physocladia</taxon>
    </lineage>
</organism>
<keyword evidence="10 17" id="KW-0239">DNA-directed DNA polymerase</keyword>
<feature type="region of interest" description="Disordered" evidence="18">
    <location>
        <begin position="179"/>
        <end position="209"/>
    </location>
</feature>
<dbReference type="InterPro" id="IPR001357">
    <property type="entry name" value="BRCT_dom"/>
</dbReference>
<dbReference type="GO" id="GO:0006260">
    <property type="term" value="P:DNA replication"/>
    <property type="evidence" value="ECO:0007669"/>
    <property type="project" value="UniProtKB-KW"/>
</dbReference>
<dbReference type="InterPro" id="IPR022312">
    <property type="entry name" value="DNA_pol_X"/>
</dbReference>
<evidence type="ECO:0000256" key="12">
    <source>
        <dbReference type="ARBA" id="ARBA00023204"/>
    </source>
</evidence>
<feature type="domain" description="BRCT" evidence="19">
    <location>
        <begin position="1"/>
        <end position="103"/>
    </location>
</feature>
<keyword evidence="8" id="KW-0479">Metal-binding</keyword>
<comment type="catalytic activity">
    <reaction evidence="15 17">
        <text>DNA(n) + a 2'-deoxyribonucleoside 5'-triphosphate = DNA(n+1) + diphosphate</text>
        <dbReference type="Rhea" id="RHEA:22508"/>
        <dbReference type="Rhea" id="RHEA-COMP:17339"/>
        <dbReference type="Rhea" id="RHEA-COMP:17340"/>
        <dbReference type="ChEBI" id="CHEBI:33019"/>
        <dbReference type="ChEBI" id="CHEBI:61560"/>
        <dbReference type="ChEBI" id="CHEBI:173112"/>
        <dbReference type="EC" id="2.7.7.7"/>
    </reaction>
</comment>
<name>A0AAD5SUW1_9FUNG</name>
<evidence type="ECO:0000256" key="18">
    <source>
        <dbReference type="SAM" id="MobiDB-lite"/>
    </source>
</evidence>
<dbReference type="Pfam" id="PF10391">
    <property type="entry name" value="DNA_pol_lambd_f"/>
    <property type="match status" value="1"/>
</dbReference>
<dbReference type="InterPro" id="IPR043519">
    <property type="entry name" value="NT_sf"/>
</dbReference>
<feature type="non-terminal residue" evidence="20">
    <location>
        <position position="554"/>
    </location>
</feature>
<feature type="compositionally biased region" description="Acidic residues" evidence="18">
    <location>
        <begin position="185"/>
        <end position="194"/>
    </location>
</feature>
<comment type="caution">
    <text evidence="20">The sequence shown here is derived from an EMBL/GenBank/DDBJ whole genome shotgun (WGS) entry which is preliminary data.</text>
</comment>
<protein>
    <recommendedName>
        <fullName evidence="17">DNA polymerase</fullName>
        <ecNumber evidence="17">2.7.7.7</ecNumber>
    </recommendedName>
</protein>
<keyword evidence="7" id="KW-0235">DNA replication</keyword>
<keyword evidence="13" id="KW-0456">Lyase</keyword>
<dbReference type="FunFam" id="1.10.150.20:FF:000010">
    <property type="entry name" value="DNA polymerase lambda"/>
    <property type="match status" value="1"/>
</dbReference>
<dbReference type="AlphaFoldDB" id="A0AAD5SUW1"/>